<dbReference type="WBParaSite" id="BTMF_0001685401-mRNA-1">
    <property type="protein sequence ID" value="BTMF_0001685401-mRNA-1"/>
    <property type="gene ID" value="BTMF_0001685401"/>
</dbReference>
<reference evidence="2 3" key="2">
    <citation type="submission" date="2018-11" db="EMBL/GenBank/DDBJ databases">
        <authorList>
            <consortium name="Pathogen Informatics"/>
        </authorList>
    </citation>
    <scope>NUCLEOTIDE SEQUENCE [LARGE SCALE GENOMIC DNA]</scope>
</reference>
<dbReference type="EMBL" id="UZAG01021673">
    <property type="protein sequence ID" value="VDO51244.1"/>
    <property type="molecule type" value="Genomic_DNA"/>
</dbReference>
<evidence type="ECO:0000256" key="1">
    <source>
        <dbReference type="SAM" id="MobiDB-lite"/>
    </source>
</evidence>
<organism evidence="4">
    <name type="scientific">Brugia timori</name>
    <dbReference type="NCBI Taxonomy" id="42155"/>
    <lineage>
        <taxon>Eukaryota</taxon>
        <taxon>Metazoa</taxon>
        <taxon>Ecdysozoa</taxon>
        <taxon>Nematoda</taxon>
        <taxon>Chromadorea</taxon>
        <taxon>Rhabditida</taxon>
        <taxon>Spirurina</taxon>
        <taxon>Spiruromorpha</taxon>
        <taxon>Filarioidea</taxon>
        <taxon>Onchocercidae</taxon>
        <taxon>Brugia</taxon>
    </lineage>
</organism>
<sequence length="58" mass="6877">MFPSKGNRNLQHRPVQFVSPSISKPQTAQLSSRPISSEKKNINYSVSYSYFWRIWRFV</sequence>
<feature type="region of interest" description="Disordered" evidence="1">
    <location>
        <begin position="1"/>
        <end position="35"/>
    </location>
</feature>
<evidence type="ECO:0000313" key="2">
    <source>
        <dbReference type="EMBL" id="VDO51244.1"/>
    </source>
</evidence>
<dbReference type="STRING" id="42155.A0A0R3R9Z1"/>
<dbReference type="Proteomes" id="UP000280834">
    <property type="component" value="Unassembled WGS sequence"/>
</dbReference>
<dbReference type="AlphaFoldDB" id="A0A0R3R9Z1"/>
<keyword evidence="3" id="KW-1185">Reference proteome</keyword>
<gene>
    <name evidence="2" type="ORF">BTMF_LOCUS14827</name>
</gene>
<protein>
    <submittedName>
        <fullName evidence="2 4">Uncharacterized protein</fullName>
    </submittedName>
</protein>
<evidence type="ECO:0000313" key="3">
    <source>
        <dbReference type="Proteomes" id="UP000280834"/>
    </source>
</evidence>
<feature type="compositionally biased region" description="Polar residues" evidence="1">
    <location>
        <begin position="18"/>
        <end position="35"/>
    </location>
</feature>
<accession>A0A0R3R9Z1</accession>
<name>A0A0R3R9Z1_9BILA</name>
<reference evidence="4" key="1">
    <citation type="submission" date="2017-02" db="UniProtKB">
        <authorList>
            <consortium name="WormBaseParasite"/>
        </authorList>
    </citation>
    <scope>IDENTIFICATION</scope>
</reference>
<proteinExistence type="predicted"/>
<evidence type="ECO:0000313" key="4">
    <source>
        <dbReference type="WBParaSite" id="BTMF_0001685401-mRNA-1"/>
    </source>
</evidence>